<protein>
    <submittedName>
        <fullName evidence="1">Uncharacterized protein</fullName>
    </submittedName>
</protein>
<name>A0A0L6VIG3_9BASI</name>
<keyword evidence="2" id="KW-1185">Reference proteome</keyword>
<dbReference type="VEuPathDB" id="FungiDB:VP01_15439g1"/>
<evidence type="ECO:0000313" key="2">
    <source>
        <dbReference type="Proteomes" id="UP000037035"/>
    </source>
</evidence>
<dbReference type="AlphaFoldDB" id="A0A0L6VIG3"/>
<feature type="non-terminal residue" evidence="1">
    <location>
        <position position="117"/>
    </location>
</feature>
<dbReference type="EMBL" id="LAVV01006041">
    <property type="protein sequence ID" value="KNZ60509.1"/>
    <property type="molecule type" value="Genomic_DNA"/>
</dbReference>
<accession>A0A0L6VIG3</accession>
<gene>
    <name evidence="1" type="ORF">VP01_15439g1</name>
</gene>
<organism evidence="1 2">
    <name type="scientific">Puccinia sorghi</name>
    <dbReference type="NCBI Taxonomy" id="27349"/>
    <lineage>
        <taxon>Eukaryota</taxon>
        <taxon>Fungi</taxon>
        <taxon>Dikarya</taxon>
        <taxon>Basidiomycota</taxon>
        <taxon>Pucciniomycotina</taxon>
        <taxon>Pucciniomycetes</taxon>
        <taxon>Pucciniales</taxon>
        <taxon>Pucciniaceae</taxon>
        <taxon>Puccinia</taxon>
    </lineage>
</organism>
<dbReference type="Proteomes" id="UP000037035">
    <property type="component" value="Unassembled WGS sequence"/>
</dbReference>
<comment type="caution">
    <text evidence="1">The sequence shown here is derived from an EMBL/GenBank/DDBJ whole genome shotgun (WGS) entry which is preliminary data.</text>
</comment>
<proteinExistence type="predicted"/>
<reference evidence="1 2" key="1">
    <citation type="submission" date="2015-08" db="EMBL/GenBank/DDBJ databases">
        <title>Next Generation Sequencing and Analysis of the Genome of Puccinia sorghi L Schw, the Causal Agent of Maize Common Rust.</title>
        <authorList>
            <person name="Rochi L."/>
            <person name="Burguener G."/>
            <person name="Darino M."/>
            <person name="Turjanski A."/>
            <person name="Kreff E."/>
            <person name="Dieguez M.J."/>
            <person name="Sacco F."/>
        </authorList>
    </citation>
    <scope>NUCLEOTIDE SEQUENCE [LARGE SCALE GENOMIC DNA]</scope>
    <source>
        <strain evidence="1 2">RO10H11247</strain>
    </source>
</reference>
<sequence length="117" mass="13135">TQLPHGANSSSIFFQQEFNNWIEWFLSFPKVEASFEEGSAQPLHPDIITNYLHSHACKKIAGLPRRQGSNNAPLNLVFSMFVDCFNPLGNKLAGKQVSLGFMALTCLNLHLSIRYKP</sequence>
<evidence type="ECO:0000313" key="1">
    <source>
        <dbReference type="EMBL" id="KNZ60509.1"/>
    </source>
</evidence>
<feature type="non-terminal residue" evidence="1">
    <location>
        <position position="1"/>
    </location>
</feature>
<dbReference type="OrthoDB" id="3253623at2759"/>